<dbReference type="InterPro" id="IPR042242">
    <property type="entry name" value="RecO_C"/>
</dbReference>
<reference evidence="10 11" key="1">
    <citation type="journal article" date="2015" name="Stand. Genomic Sci.">
        <title>Genomic Encyclopedia of Bacterial and Archaeal Type Strains, Phase III: the genomes of soil and plant-associated and newly described type strains.</title>
        <authorList>
            <person name="Whitman W.B."/>
            <person name="Woyke T."/>
            <person name="Klenk H.P."/>
            <person name="Zhou Y."/>
            <person name="Lilburn T.G."/>
            <person name="Beck B.J."/>
            <person name="De Vos P."/>
            <person name="Vandamme P."/>
            <person name="Eisen J.A."/>
            <person name="Garrity G."/>
            <person name="Hugenholtz P."/>
            <person name="Kyrpides N.C."/>
        </authorList>
    </citation>
    <scope>NUCLEOTIDE SEQUENCE [LARGE SCALE GENOMIC DNA]</scope>
    <source>
        <strain evidence="10 11">CGMCC 1.6858</strain>
    </source>
</reference>
<dbReference type="GO" id="GO:0006302">
    <property type="term" value="P:double-strand break repair"/>
    <property type="evidence" value="ECO:0007669"/>
    <property type="project" value="TreeGrafter"/>
</dbReference>
<keyword evidence="5 8" id="KW-0233">DNA recombination</keyword>
<dbReference type="GO" id="GO:0006310">
    <property type="term" value="P:DNA recombination"/>
    <property type="evidence" value="ECO:0007669"/>
    <property type="project" value="UniProtKB-UniRule"/>
</dbReference>
<dbReference type="Gene3D" id="1.20.1440.120">
    <property type="entry name" value="Recombination protein O, C-terminal domain"/>
    <property type="match status" value="1"/>
</dbReference>
<proteinExistence type="inferred from homology"/>
<keyword evidence="6 8" id="KW-0234">DNA repair</keyword>
<dbReference type="Pfam" id="PF02565">
    <property type="entry name" value="RecO_C"/>
    <property type="match status" value="1"/>
</dbReference>
<protein>
    <recommendedName>
        <fullName evidence="3 8">DNA repair protein RecO</fullName>
    </recommendedName>
    <alternativeName>
        <fullName evidence="7 8">Recombination protein O</fullName>
    </alternativeName>
</protein>
<organism evidence="10 11">
    <name type="scientific">Pseudomonas duriflava</name>
    <dbReference type="NCBI Taxonomy" id="459528"/>
    <lineage>
        <taxon>Bacteria</taxon>
        <taxon>Pseudomonadati</taxon>
        <taxon>Pseudomonadota</taxon>
        <taxon>Gammaproteobacteria</taxon>
        <taxon>Pseudomonadales</taxon>
        <taxon>Pseudomonadaceae</taxon>
        <taxon>Pseudomonas</taxon>
    </lineage>
</organism>
<dbReference type="Gene3D" id="2.40.50.140">
    <property type="entry name" value="Nucleic acid-binding proteins"/>
    <property type="match status" value="1"/>
</dbReference>
<dbReference type="InterPro" id="IPR037278">
    <property type="entry name" value="ARFGAP/RecO"/>
</dbReference>
<dbReference type="HAMAP" id="MF_00201">
    <property type="entry name" value="RecO"/>
    <property type="match status" value="1"/>
</dbReference>
<comment type="function">
    <text evidence="1 8">Involved in DNA repair and RecF pathway recombination.</text>
</comment>
<sequence length="224" mass="25483">MHEPEQVFVLHTRPYRESSLLIDLFSLRGRFRVVYRAARNRLGSQVRPFQLFECELRGRTELKSVSRMEPLSPPVLLKGDALFSGLYLNELVVRLLLPEDPHPAVFHQYAATLHSLSSGSSIEPPLRTFEWSLLDELGYGFSLEVDNQGNSIDPSGIYRFVPDEGLELIIQYQPGAFHGSELLSLARADWNTPDTLKAAKRLMRQAYAPLLDGKPLVSRELFFK</sequence>
<dbReference type="PANTHER" id="PTHR33991">
    <property type="entry name" value="DNA REPAIR PROTEIN RECO"/>
    <property type="match status" value="1"/>
</dbReference>
<dbReference type="PANTHER" id="PTHR33991:SF1">
    <property type="entry name" value="DNA REPAIR PROTEIN RECO"/>
    <property type="match status" value="1"/>
</dbReference>
<evidence type="ECO:0000259" key="9">
    <source>
        <dbReference type="Pfam" id="PF11967"/>
    </source>
</evidence>
<keyword evidence="11" id="KW-1185">Reference proteome</keyword>
<dbReference type="NCBIfam" id="TIGR00613">
    <property type="entry name" value="reco"/>
    <property type="match status" value="1"/>
</dbReference>
<accession>A0A562QPV3</accession>
<dbReference type="InterPro" id="IPR022572">
    <property type="entry name" value="DNA_rep/recomb_RecO_N"/>
</dbReference>
<dbReference type="OrthoDB" id="9804792at2"/>
<comment type="caution">
    <text evidence="10">The sequence shown here is derived from an EMBL/GenBank/DDBJ whole genome shotgun (WGS) entry which is preliminary data.</text>
</comment>
<dbReference type="SUPFAM" id="SSF57863">
    <property type="entry name" value="ArfGap/RecO-like zinc finger"/>
    <property type="match status" value="1"/>
</dbReference>
<evidence type="ECO:0000256" key="7">
    <source>
        <dbReference type="ARBA" id="ARBA00033409"/>
    </source>
</evidence>
<evidence type="ECO:0000256" key="4">
    <source>
        <dbReference type="ARBA" id="ARBA00022763"/>
    </source>
</evidence>
<dbReference type="Pfam" id="PF11967">
    <property type="entry name" value="RecO_N"/>
    <property type="match status" value="1"/>
</dbReference>
<evidence type="ECO:0000256" key="8">
    <source>
        <dbReference type="HAMAP-Rule" id="MF_00201"/>
    </source>
</evidence>
<dbReference type="GO" id="GO:0043590">
    <property type="term" value="C:bacterial nucleoid"/>
    <property type="evidence" value="ECO:0007669"/>
    <property type="project" value="TreeGrafter"/>
</dbReference>
<dbReference type="EMBL" id="VLKY01000001">
    <property type="protein sequence ID" value="TWI58791.1"/>
    <property type="molecule type" value="Genomic_DNA"/>
</dbReference>
<evidence type="ECO:0000256" key="1">
    <source>
        <dbReference type="ARBA" id="ARBA00003065"/>
    </source>
</evidence>
<evidence type="ECO:0000256" key="2">
    <source>
        <dbReference type="ARBA" id="ARBA00007452"/>
    </source>
</evidence>
<dbReference type="AlphaFoldDB" id="A0A562QPV3"/>
<evidence type="ECO:0000256" key="5">
    <source>
        <dbReference type="ARBA" id="ARBA00023172"/>
    </source>
</evidence>
<dbReference type="SUPFAM" id="SSF50249">
    <property type="entry name" value="Nucleic acid-binding proteins"/>
    <property type="match status" value="1"/>
</dbReference>
<dbReference type="InterPro" id="IPR012340">
    <property type="entry name" value="NA-bd_OB-fold"/>
</dbReference>
<evidence type="ECO:0000256" key="3">
    <source>
        <dbReference type="ARBA" id="ARBA00021310"/>
    </source>
</evidence>
<gene>
    <name evidence="8" type="primary">recO</name>
    <name evidence="10" type="ORF">IQ22_00503</name>
</gene>
<dbReference type="RefSeq" id="WP_145137488.1">
    <property type="nucleotide sequence ID" value="NZ_VLKY01000001.1"/>
</dbReference>
<feature type="domain" description="DNA replication/recombination mediator RecO N-terminal" evidence="9">
    <location>
        <begin position="5"/>
        <end position="72"/>
    </location>
</feature>
<keyword evidence="4 8" id="KW-0227">DNA damage</keyword>
<comment type="similarity">
    <text evidence="2 8">Belongs to the RecO family.</text>
</comment>
<dbReference type="Proteomes" id="UP000316905">
    <property type="component" value="Unassembled WGS sequence"/>
</dbReference>
<dbReference type="InterPro" id="IPR003717">
    <property type="entry name" value="RecO"/>
</dbReference>
<evidence type="ECO:0000313" key="11">
    <source>
        <dbReference type="Proteomes" id="UP000316905"/>
    </source>
</evidence>
<evidence type="ECO:0000313" key="10">
    <source>
        <dbReference type="EMBL" id="TWI58791.1"/>
    </source>
</evidence>
<name>A0A562QPV3_9PSED</name>
<evidence type="ECO:0000256" key="6">
    <source>
        <dbReference type="ARBA" id="ARBA00023204"/>
    </source>
</evidence>